<feature type="transmembrane region" description="Helical" evidence="11">
    <location>
        <begin position="337"/>
        <end position="359"/>
    </location>
</feature>
<gene>
    <name evidence="12" type="ORF">P167DRAFT_515933</name>
</gene>
<evidence type="ECO:0000256" key="6">
    <source>
        <dbReference type="ARBA" id="ARBA00022958"/>
    </source>
</evidence>
<comment type="similarity">
    <text evidence="2">Belongs to the TrkH potassium transport family.</text>
</comment>
<keyword evidence="8" id="KW-0406">Ion transport</keyword>
<keyword evidence="6" id="KW-0630">Potassium</keyword>
<comment type="subcellular location">
    <subcellularLocation>
        <location evidence="1">Membrane</location>
        <topology evidence="1">Multi-pass membrane protein</topology>
    </subcellularLocation>
</comment>
<feature type="transmembrane region" description="Helical" evidence="11">
    <location>
        <begin position="56"/>
        <end position="77"/>
    </location>
</feature>
<dbReference type="AlphaFoldDB" id="A0A3N4L5L8"/>
<feature type="transmembrane region" description="Helical" evidence="11">
    <location>
        <begin position="189"/>
        <end position="209"/>
    </location>
</feature>
<evidence type="ECO:0000256" key="10">
    <source>
        <dbReference type="SAM" id="MobiDB-lite"/>
    </source>
</evidence>
<evidence type="ECO:0000313" key="12">
    <source>
        <dbReference type="EMBL" id="RPB16759.1"/>
    </source>
</evidence>
<evidence type="ECO:0000256" key="7">
    <source>
        <dbReference type="ARBA" id="ARBA00022989"/>
    </source>
</evidence>
<keyword evidence="9 11" id="KW-0472">Membrane</keyword>
<dbReference type="PANTHER" id="PTHR31064:SF30">
    <property type="entry name" value="HIGH-AFFINITY POTASSIUM TRANSPORT PROTEIN-RELATED"/>
    <property type="match status" value="1"/>
</dbReference>
<protein>
    <submittedName>
        <fullName evidence="12">Putative cation transporter</fullName>
    </submittedName>
</protein>
<evidence type="ECO:0000256" key="8">
    <source>
        <dbReference type="ARBA" id="ARBA00023065"/>
    </source>
</evidence>
<dbReference type="GO" id="GO:0005886">
    <property type="term" value="C:plasma membrane"/>
    <property type="evidence" value="ECO:0007669"/>
    <property type="project" value="InterPro"/>
</dbReference>
<feature type="transmembrane region" description="Helical" evidence="11">
    <location>
        <begin position="126"/>
        <end position="154"/>
    </location>
</feature>
<dbReference type="InterPro" id="IPR004773">
    <property type="entry name" value="K/Na_transp_Trk1/HKT1"/>
</dbReference>
<dbReference type="InterPro" id="IPR015958">
    <property type="entry name" value="Trk1_fungi"/>
</dbReference>
<evidence type="ECO:0000256" key="3">
    <source>
        <dbReference type="ARBA" id="ARBA00022448"/>
    </source>
</evidence>
<sequence>MARSRRGRSRSASPIKTPYLSYTPSIGRNSQFYDLNDDQRNELGGIEYRSLKTLSWILIGYYVIIHFLGIIVLVPWILRSQEYGDLVKDLALNKVWWGIYTAMTCFNDVGFTLTPDSFISFQKAAFILVFCGLLIVVGNTGFPLFLRFIIWILFVLCPEKYVDTKDELNFLLDHPRRCFTLLFPSRPTWWLFGILVGLNLADVILFLVLDYQTPVVKSLPVGLRIVNAFFQAVSTRTSGTASIPLGELHPGIQCSYLVMMYISVLPLAISIRRTNVYEEHSLGIYVDNTPEASDGDEGKYIMAHVRRQLEFDLWYVFLGLFLICVAEGGRIADANDYAFTAFSVFFEVVSAYGTVGLSLGYPGLNCSLSGTFTPFSKLVIIAMEIRGRHRGLPYDVDRAVLLPSVNTPDSTFAPDGTRLQQATSSRQNVHIAED</sequence>
<proteinExistence type="inferred from homology"/>
<dbReference type="InParanoid" id="A0A3N4L5L8"/>
<keyword evidence="7 11" id="KW-1133">Transmembrane helix</keyword>
<dbReference type="InterPro" id="IPR051143">
    <property type="entry name" value="TrkH_K-transport"/>
</dbReference>
<evidence type="ECO:0000256" key="9">
    <source>
        <dbReference type="ARBA" id="ARBA00023136"/>
    </source>
</evidence>
<dbReference type="InterPro" id="IPR003445">
    <property type="entry name" value="Cat_transpt"/>
</dbReference>
<keyword evidence="5 11" id="KW-0812">Transmembrane</keyword>
<keyword evidence="13" id="KW-1185">Reference proteome</keyword>
<evidence type="ECO:0000313" key="13">
    <source>
        <dbReference type="Proteomes" id="UP000277580"/>
    </source>
</evidence>
<dbReference type="GO" id="GO:1990573">
    <property type="term" value="P:potassium ion import across plasma membrane"/>
    <property type="evidence" value="ECO:0007669"/>
    <property type="project" value="TreeGrafter"/>
</dbReference>
<dbReference type="GO" id="GO:0030007">
    <property type="term" value="P:intracellular potassium ion homeostasis"/>
    <property type="evidence" value="ECO:0007669"/>
    <property type="project" value="InterPro"/>
</dbReference>
<evidence type="ECO:0000256" key="11">
    <source>
        <dbReference type="SAM" id="Phobius"/>
    </source>
</evidence>
<dbReference type="GO" id="GO:0140107">
    <property type="term" value="F:high-affinity potassium ion transmembrane transporter activity"/>
    <property type="evidence" value="ECO:0007669"/>
    <property type="project" value="TreeGrafter"/>
</dbReference>
<dbReference type="OrthoDB" id="9999863at2759"/>
<evidence type="ECO:0000256" key="2">
    <source>
        <dbReference type="ARBA" id="ARBA00009137"/>
    </source>
</evidence>
<dbReference type="EMBL" id="ML119107">
    <property type="protein sequence ID" value="RPB16759.1"/>
    <property type="molecule type" value="Genomic_DNA"/>
</dbReference>
<evidence type="ECO:0000256" key="5">
    <source>
        <dbReference type="ARBA" id="ARBA00022692"/>
    </source>
</evidence>
<feature type="region of interest" description="Disordered" evidence="10">
    <location>
        <begin position="413"/>
        <end position="434"/>
    </location>
</feature>
<name>A0A3N4L5L8_9PEZI</name>
<dbReference type="STRING" id="1392247.A0A3N4L5L8"/>
<dbReference type="Pfam" id="PF02386">
    <property type="entry name" value="TrkH"/>
    <property type="match status" value="1"/>
</dbReference>
<dbReference type="NCBIfam" id="TIGR00934">
    <property type="entry name" value="2a38euk"/>
    <property type="match status" value="1"/>
</dbReference>
<reference evidence="12 13" key="1">
    <citation type="journal article" date="2018" name="Nat. Ecol. Evol.">
        <title>Pezizomycetes genomes reveal the molecular basis of ectomycorrhizal truffle lifestyle.</title>
        <authorList>
            <person name="Murat C."/>
            <person name="Payen T."/>
            <person name="Noel B."/>
            <person name="Kuo A."/>
            <person name="Morin E."/>
            <person name="Chen J."/>
            <person name="Kohler A."/>
            <person name="Krizsan K."/>
            <person name="Balestrini R."/>
            <person name="Da Silva C."/>
            <person name="Montanini B."/>
            <person name="Hainaut M."/>
            <person name="Levati E."/>
            <person name="Barry K.W."/>
            <person name="Belfiori B."/>
            <person name="Cichocki N."/>
            <person name="Clum A."/>
            <person name="Dockter R.B."/>
            <person name="Fauchery L."/>
            <person name="Guy J."/>
            <person name="Iotti M."/>
            <person name="Le Tacon F."/>
            <person name="Lindquist E.A."/>
            <person name="Lipzen A."/>
            <person name="Malagnac F."/>
            <person name="Mello A."/>
            <person name="Molinier V."/>
            <person name="Miyauchi S."/>
            <person name="Poulain J."/>
            <person name="Riccioni C."/>
            <person name="Rubini A."/>
            <person name="Sitrit Y."/>
            <person name="Splivallo R."/>
            <person name="Traeger S."/>
            <person name="Wang M."/>
            <person name="Zifcakova L."/>
            <person name="Wipf D."/>
            <person name="Zambonelli A."/>
            <person name="Paolocci F."/>
            <person name="Nowrousian M."/>
            <person name="Ottonello S."/>
            <person name="Baldrian P."/>
            <person name="Spatafora J.W."/>
            <person name="Henrissat B."/>
            <person name="Nagy L.G."/>
            <person name="Aury J.M."/>
            <person name="Wincker P."/>
            <person name="Grigoriev I.V."/>
            <person name="Bonfante P."/>
            <person name="Martin F.M."/>
        </authorList>
    </citation>
    <scope>NUCLEOTIDE SEQUENCE [LARGE SCALE GENOMIC DNA]</scope>
    <source>
        <strain evidence="12 13">CCBAS932</strain>
    </source>
</reference>
<accession>A0A3N4L5L8</accession>
<keyword evidence="3" id="KW-0813">Transport</keyword>
<dbReference type="Proteomes" id="UP000277580">
    <property type="component" value="Unassembled WGS sequence"/>
</dbReference>
<evidence type="ECO:0000256" key="4">
    <source>
        <dbReference type="ARBA" id="ARBA00022538"/>
    </source>
</evidence>
<organism evidence="12 13">
    <name type="scientific">Morchella conica CCBAS932</name>
    <dbReference type="NCBI Taxonomy" id="1392247"/>
    <lineage>
        <taxon>Eukaryota</taxon>
        <taxon>Fungi</taxon>
        <taxon>Dikarya</taxon>
        <taxon>Ascomycota</taxon>
        <taxon>Pezizomycotina</taxon>
        <taxon>Pezizomycetes</taxon>
        <taxon>Pezizales</taxon>
        <taxon>Morchellaceae</taxon>
        <taxon>Morchella</taxon>
    </lineage>
</organism>
<evidence type="ECO:0000256" key="1">
    <source>
        <dbReference type="ARBA" id="ARBA00004141"/>
    </source>
</evidence>
<keyword evidence="4" id="KW-0633">Potassium transport</keyword>
<feature type="transmembrane region" description="Helical" evidence="11">
    <location>
        <begin position="313"/>
        <end position="331"/>
    </location>
</feature>
<dbReference type="PANTHER" id="PTHR31064">
    <property type="entry name" value="POTASSIUM TRANSPORT PROTEIN DDB_G0292412-RELATED"/>
    <property type="match status" value="1"/>
</dbReference>
<feature type="compositionally biased region" description="Polar residues" evidence="10">
    <location>
        <begin position="418"/>
        <end position="428"/>
    </location>
</feature>
<dbReference type="PIRSF" id="PIRSF002450">
    <property type="entry name" value="K+_transpter_TRK"/>
    <property type="match status" value="1"/>
</dbReference>